<evidence type="ECO:0000313" key="2">
    <source>
        <dbReference type="Proteomes" id="UP000203302"/>
    </source>
</evidence>
<proteinExistence type="predicted"/>
<evidence type="ECO:0000313" key="1">
    <source>
        <dbReference type="EMBL" id="ANZ49197.1"/>
    </source>
</evidence>
<dbReference type="RefSeq" id="YP_009293083.1">
    <property type="nucleotide sequence ID" value="NC_031127.1"/>
</dbReference>
<organism evidence="1 2">
    <name type="scientific">Erwinia phage vB_EamM_Huxley</name>
    <dbReference type="NCBI Taxonomy" id="1883373"/>
    <lineage>
        <taxon>Viruses</taxon>
        <taxon>Duplodnaviria</taxon>
        <taxon>Heunggongvirae</taxon>
        <taxon>Uroviricota</taxon>
        <taxon>Caudoviricetes</taxon>
        <taxon>Chimalliviridae</taxon>
        <taxon>Machinavirus</taxon>
        <taxon>Machinavirus machina</taxon>
    </lineage>
</organism>
<dbReference type="KEGG" id="vg:29069237"/>
<protein>
    <submittedName>
        <fullName evidence="1">Uncharacterized protein</fullName>
    </submittedName>
</protein>
<dbReference type="Proteomes" id="UP000203302">
    <property type="component" value="Segment"/>
</dbReference>
<name>A0A1B2ID42_9CAUD</name>
<reference evidence="2" key="1">
    <citation type="submission" date="2016-06" db="EMBL/GenBank/DDBJ databases">
        <authorList>
            <person name="Berg J.A."/>
            <person name="Grossarth S.E."/>
            <person name="Jarvis T.M."/>
            <person name="Merrill B.D."/>
            <person name="Breakwell D.P."/>
            <person name="Hope S."/>
            <person name="Grose J.H."/>
        </authorList>
    </citation>
    <scope>NUCLEOTIDE SEQUENCE [LARGE SCALE GENOMIC DNA]</scope>
</reference>
<gene>
    <name evidence="1" type="ORF">HUXLEY_115</name>
</gene>
<dbReference type="OrthoDB" id="26691at10239"/>
<dbReference type="EMBL" id="KX397368">
    <property type="protein sequence ID" value="ANZ49197.1"/>
    <property type="molecule type" value="Genomic_DNA"/>
</dbReference>
<dbReference type="GeneID" id="29069237"/>
<sequence length="154" mass="17835">MKAIYAAGKTQHIIAPHDECCPHLHPWQIAPYYTAQIVGPIRTVFYTCKSCHEALQNEIAQNFILCNDCRKPMAPEEVICWSPYDTNPAQPTIYLCKDCECGTKHFDRVEYDRANFVQSYPVKQRNLRLLATSDAGMNMRYIPEPIRRPYDTHI</sequence>
<accession>A0A1B2ID42</accession>